<evidence type="ECO:0000313" key="4">
    <source>
        <dbReference type="Proteomes" id="UP000293535"/>
    </source>
</evidence>
<dbReference type="Proteomes" id="UP000326244">
    <property type="component" value="Unassembled WGS sequence"/>
</dbReference>
<gene>
    <name evidence="2" type="ORF">EGO51_15875</name>
    <name evidence="3" type="ORF">ELS20_00720</name>
</gene>
<proteinExistence type="predicted"/>
<dbReference type="RefSeq" id="WP_023842930.1">
    <property type="nucleotide sequence ID" value="NZ_BAABRG010000005.1"/>
</dbReference>
<name>A0A482TUP7_HALHI</name>
<evidence type="ECO:0000259" key="1">
    <source>
        <dbReference type="Pfam" id="PF25942"/>
    </source>
</evidence>
<dbReference type="EMBL" id="RZIG01000001">
    <property type="protein sequence ID" value="RYJ15619.1"/>
    <property type="molecule type" value="Genomic_DNA"/>
</dbReference>
<sequence>MPSSSRKLLSTNSEQWRLANEDLHIRNTTDTKHDVRIEIYDSEVCCHRAHYQLLSGQSGCSVNLLQAGCYRVKAVLDRQHESVAAVTVSDEPERTIFVHIQNDGITIKEGVTPSRP</sequence>
<accession>A0A482TUP7</accession>
<dbReference type="Pfam" id="PF25942">
    <property type="entry name" value="Ig_halo"/>
    <property type="match status" value="1"/>
</dbReference>
<organism evidence="3 4">
    <name type="scientific">Haloarcula hispanica</name>
    <dbReference type="NCBI Taxonomy" id="51589"/>
    <lineage>
        <taxon>Archaea</taxon>
        <taxon>Methanobacteriati</taxon>
        <taxon>Methanobacteriota</taxon>
        <taxon>Stenosarchaea group</taxon>
        <taxon>Halobacteria</taxon>
        <taxon>Halobacteriales</taxon>
        <taxon>Haloarculaceae</taxon>
        <taxon>Haloarcula</taxon>
    </lineage>
</organism>
<protein>
    <recommendedName>
        <fullName evidence="1">Ig-like domain-containing protein</fullName>
    </recommendedName>
</protein>
<dbReference type="InterPro" id="IPR058929">
    <property type="entry name" value="Ig_halo"/>
</dbReference>
<evidence type="ECO:0000313" key="5">
    <source>
        <dbReference type="Proteomes" id="UP000326244"/>
    </source>
</evidence>
<reference evidence="3 4" key="2">
    <citation type="submission" date="2018-12" db="EMBL/GenBank/DDBJ databases">
        <title>Draft genome sequence of Haloarcula hispinica strain 18.1, an halophilic archaeon isolated from Chott El Jerid of Southern Tunisia.</title>
        <authorList>
            <person name="Najjari A."/>
            <person name="Ben Dhia O."/>
            <person name="Ferjani R."/>
            <person name="Mahjoubi M."/>
            <person name="Sghaier H."/>
            <person name="Elshahed M."/>
            <person name="Ouzari H.I."/>
            <person name="Cherid A."/>
            <person name="Youssef N."/>
        </authorList>
    </citation>
    <scope>NUCLEOTIDE SEQUENCE [LARGE SCALE GENOMIC DNA]</scope>
    <source>
        <strain evidence="3 4">18.1</strain>
    </source>
</reference>
<dbReference type="GeneID" id="25154264"/>
<reference evidence="2 5" key="1">
    <citation type="submission" date="2018-11" db="EMBL/GenBank/DDBJ databases">
        <title>Genomic analysis of Haloarcula hispanica CBA1121.</title>
        <authorList>
            <person name="Kim Y.B."/>
            <person name="Roh S.W."/>
        </authorList>
    </citation>
    <scope>NUCLEOTIDE SEQUENCE [LARGE SCALE GENOMIC DNA]</scope>
    <source>
        <strain evidence="2 5">CBA1121</strain>
    </source>
</reference>
<feature type="domain" description="Ig-like" evidence="1">
    <location>
        <begin position="31"/>
        <end position="106"/>
    </location>
</feature>
<comment type="caution">
    <text evidence="3">The sequence shown here is derived from an EMBL/GenBank/DDBJ whole genome shotgun (WGS) entry which is preliminary data.</text>
</comment>
<dbReference type="AlphaFoldDB" id="A0A482TUP7"/>
<evidence type="ECO:0000313" key="3">
    <source>
        <dbReference type="EMBL" id="RYJ15619.1"/>
    </source>
</evidence>
<dbReference type="EMBL" id="RQWK01000002">
    <property type="protein sequence ID" value="KAA9404823.1"/>
    <property type="molecule type" value="Genomic_DNA"/>
</dbReference>
<evidence type="ECO:0000313" key="2">
    <source>
        <dbReference type="EMBL" id="KAA9404823.1"/>
    </source>
</evidence>
<dbReference type="Proteomes" id="UP000293535">
    <property type="component" value="Unassembled WGS sequence"/>
</dbReference>